<gene>
    <name evidence="7" type="ORF">GDO78_013984</name>
</gene>
<comment type="caution">
    <text evidence="7">The sequence shown here is derived from an EMBL/GenBank/DDBJ whole genome shotgun (WGS) entry which is preliminary data.</text>
</comment>
<evidence type="ECO:0008006" key="9">
    <source>
        <dbReference type="Google" id="ProtNLM"/>
    </source>
</evidence>
<name>A0A8J6EF24_ELECQ</name>
<evidence type="ECO:0000256" key="6">
    <source>
        <dbReference type="SAM" id="MobiDB-lite"/>
    </source>
</evidence>
<dbReference type="GO" id="GO:0097539">
    <property type="term" value="C:ciliary transition fiber"/>
    <property type="evidence" value="ECO:0007669"/>
    <property type="project" value="TreeGrafter"/>
</dbReference>
<dbReference type="GO" id="GO:0051660">
    <property type="term" value="P:establishment of centrosome localization"/>
    <property type="evidence" value="ECO:0007669"/>
    <property type="project" value="TreeGrafter"/>
</dbReference>
<dbReference type="AlphaFoldDB" id="A0A8J6EF24"/>
<organism evidence="7 8">
    <name type="scientific">Eleutherodactylus coqui</name>
    <name type="common">Puerto Rican coqui</name>
    <dbReference type="NCBI Taxonomy" id="57060"/>
    <lineage>
        <taxon>Eukaryota</taxon>
        <taxon>Metazoa</taxon>
        <taxon>Chordata</taxon>
        <taxon>Craniata</taxon>
        <taxon>Vertebrata</taxon>
        <taxon>Euteleostomi</taxon>
        <taxon>Amphibia</taxon>
        <taxon>Batrachia</taxon>
        <taxon>Anura</taxon>
        <taxon>Neobatrachia</taxon>
        <taxon>Hyloidea</taxon>
        <taxon>Eleutherodactylidae</taxon>
        <taxon>Eleutherodactylinae</taxon>
        <taxon>Eleutherodactylus</taxon>
        <taxon>Eleutherodactylus</taxon>
    </lineage>
</organism>
<proteinExistence type="predicted"/>
<dbReference type="OrthoDB" id="311279at2759"/>
<dbReference type="Proteomes" id="UP000770717">
    <property type="component" value="Unassembled WGS sequence"/>
</dbReference>
<feature type="coiled-coil region" evidence="5">
    <location>
        <begin position="127"/>
        <end position="625"/>
    </location>
</feature>
<reference evidence="7" key="1">
    <citation type="thesis" date="2020" institute="ProQuest LLC" country="789 East Eisenhower Parkway, Ann Arbor, MI, USA">
        <title>Comparative Genomics and Chromosome Evolution.</title>
        <authorList>
            <person name="Mudd A.B."/>
        </authorList>
    </citation>
    <scope>NUCLEOTIDE SEQUENCE</scope>
    <source>
        <strain evidence="7">HN-11 Male</strain>
        <tissue evidence="7">Kidney and liver</tissue>
    </source>
</reference>
<dbReference type="EMBL" id="WNTK01001107">
    <property type="protein sequence ID" value="KAG9467949.1"/>
    <property type="molecule type" value="Genomic_DNA"/>
</dbReference>
<dbReference type="GO" id="GO:0005813">
    <property type="term" value="C:centrosome"/>
    <property type="evidence" value="ECO:0007669"/>
    <property type="project" value="UniProtKB-SubCell"/>
</dbReference>
<evidence type="ECO:0000256" key="4">
    <source>
        <dbReference type="ARBA" id="ARBA00023212"/>
    </source>
</evidence>
<evidence type="ECO:0000313" key="7">
    <source>
        <dbReference type="EMBL" id="KAG9467949.1"/>
    </source>
</evidence>
<keyword evidence="8" id="KW-1185">Reference proteome</keyword>
<dbReference type="InterPro" id="IPR052116">
    <property type="entry name" value="Centro_Cilium_Assembly"/>
</dbReference>
<keyword evidence="2" id="KW-0963">Cytoplasm</keyword>
<dbReference type="PANTHER" id="PTHR23170">
    <property type="entry name" value="NY-REN-58 ANTIGEN"/>
    <property type="match status" value="1"/>
</dbReference>
<evidence type="ECO:0000256" key="5">
    <source>
        <dbReference type="SAM" id="Coils"/>
    </source>
</evidence>
<keyword evidence="4" id="KW-0206">Cytoskeleton</keyword>
<evidence type="ECO:0000256" key="3">
    <source>
        <dbReference type="ARBA" id="ARBA00023054"/>
    </source>
</evidence>
<protein>
    <recommendedName>
        <fullName evidence="9">Centrosomal protein of 83 kDa</fullName>
    </recommendedName>
</protein>
<evidence type="ECO:0000313" key="8">
    <source>
        <dbReference type="Proteomes" id="UP000770717"/>
    </source>
</evidence>
<keyword evidence="3 5" id="KW-0175">Coiled coil</keyword>
<feature type="coiled-coil region" evidence="5">
    <location>
        <begin position="56"/>
        <end position="101"/>
    </location>
</feature>
<dbReference type="GO" id="GO:0060271">
    <property type="term" value="P:cilium assembly"/>
    <property type="evidence" value="ECO:0007669"/>
    <property type="project" value="TreeGrafter"/>
</dbReference>
<sequence length="726" mass="85631">MESIPVLPPQLTGSTSAHMTDTELHKLLISEKMRCENHRTNYETLKTEHSRMHADFMRSQNECKQLSAEKQNIQEKFQLLLTELRGELLDKTREAEELKLQVLSPQRLELLKLQVQQEVEAPMREHIRKLNDEVEKYRGDFNKLRYENGILISQLEHQREEQYRLLEDQKIRFEAQAAQLEKDKEELRSQLISIDSSRDDRHLEALLGEKVLLCQKVKDLKAEVTELRAEREHYGAQAENVQRIQVRQMTDTQATLRSLEAEKQSLKLQHERLDTELQTVTEQNDTLNKKLHKAERDVHSLTSKIDELKHSQKIEIDNIKLEAARTKNDAEKEKGRIQGQLDALETENEILKTSMEHQRELLAEKERELIRKVQAAKEAGFQQIATLQDERLELENRIAELETYKEEQEHHKHSEISQLEEKLRIAQLAEESARRELLSLRSKLQQQVSYAEQMKKEKLEEVDLKREINELKTQVLSLSESENHLLHANENLRDMVERLKQENRCARSQAEKAQHDAERELEGHQVEWLQEKHTLQEALSQLQEKYKQLKEKMQRAAEAQKKRKSIHENRCRKFQDKIELLEAKKEELETEKSVLNRQHIPQEDHVRLQKRMKDLQRRHNEFRTLILGPNVGVSGFLNPSSYLSSTMVPEAISFQNAQEEQHQREISMLRKRLEELEITQERQLEELGPPAQSRKTENISSGSRQRHMEEEEISETVEDSFQTVIH</sequence>
<accession>A0A8J6EF24</accession>
<dbReference type="GO" id="GO:0005794">
    <property type="term" value="C:Golgi apparatus"/>
    <property type="evidence" value="ECO:0007669"/>
    <property type="project" value="TreeGrafter"/>
</dbReference>
<feature type="region of interest" description="Disordered" evidence="6">
    <location>
        <begin position="682"/>
        <end position="726"/>
    </location>
</feature>
<dbReference type="GO" id="GO:0005814">
    <property type="term" value="C:centriole"/>
    <property type="evidence" value="ECO:0007669"/>
    <property type="project" value="TreeGrafter"/>
</dbReference>
<evidence type="ECO:0000256" key="2">
    <source>
        <dbReference type="ARBA" id="ARBA00022490"/>
    </source>
</evidence>
<comment type="subcellular location">
    <subcellularLocation>
        <location evidence="1">Cytoplasm</location>
        <location evidence="1">Cytoskeleton</location>
        <location evidence="1">Microtubule organizing center</location>
        <location evidence="1">Centrosome</location>
    </subcellularLocation>
</comment>
<evidence type="ECO:0000256" key="1">
    <source>
        <dbReference type="ARBA" id="ARBA00004300"/>
    </source>
</evidence>
<dbReference type="PANTHER" id="PTHR23170:SF2">
    <property type="entry name" value="CENTROSOMAL PROTEIN OF 83 KDA"/>
    <property type="match status" value="1"/>
</dbReference>